<dbReference type="Proteomes" id="UP001054945">
    <property type="component" value="Unassembled WGS sequence"/>
</dbReference>
<dbReference type="AlphaFoldDB" id="A0AAV4RD60"/>
<reference evidence="1 2" key="1">
    <citation type="submission" date="2021-06" db="EMBL/GenBank/DDBJ databases">
        <title>Caerostris extrusa draft genome.</title>
        <authorList>
            <person name="Kono N."/>
            <person name="Arakawa K."/>
        </authorList>
    </citation>
    <scope>NUCLEOTIDE SEQUENCE [LARGE SCALE GENOMIC DNA]</scope>
</reference>
<gene>
    <name evidence="1" type="ORF">CEXT_144971</name>
</gene>
<organism evidence="1 2">
    <name type="scientific">Caerostris extrusa</name>
    <name type="common">Bark spider</name>
    <name type="synonym">Caerostris bankana</name>
    <dbReference type="NCBI Taxonomy" id="172846"/>
    <lineage>
        <taxon>Eukaryota</taxon>
        <taxon>Metazoa</taxon>
        <taxon>Ecdysozoa</taxon>
        <taxon>Arthropoda</taxon>
        <taxon>Chelicerata</taxon>
        <taxon>Arachnida</taxon>
        <taxon>Araneae</taxon>
        <taxon>Araneomorphae</taxon>
        <taxon>Entelegynae</taxon>
        <taxon>Araneoidea</taxon>
        <taxon>Araneidae</taxon>
        <taxon>Caerostris</taxon>
    </lineage>
</organism>
<comment type="caution">
    <text evidence="1">The sequence shown here is derived from an EMBL/GenBank/DDBJ whole genome shotgun (WGS) entry which is preliminary data.</text>
</comment>
<evidence type="ECO:0000313" key="2">
    <source>
        <dbReference type="Proteomes" id="UP001054945"/>
    </source>
</evidence>
<keyword evidence="2" id="KW-1185">Reference proteome</keyword>
<sequence length="273" mass="31424">MTFKLKSIALFLVRTTKHTRSSKNSNYCRFMSIIAQHSSFYHLPCRLLWCRGQFTGFLGTLDRVRGKGLLSLDESYGNPYEAIRGMWESAYVSHFIRLFQKKFGFRTLTTQSDNYAQRDGCPLKVISCSVSSLKNTVGRLLFIVQPMASTRVARPLANNPLHNKNEKEKTSQTRRWVKSCRFVCKHPDLPHLLGWWQLPRTPEANRGPAAEMSKERKRIFFLPLLCFPWVSENEPSFCVWRVCQPSGKEGCKSNLLAAIIHYPMVMVSSCVTF</sequence>
<evidence type="ECO:0000313" key="1">
    <source>
        <dbReference type="EMBL" id="GIY18886.1"/>
    </source>
</evidence>
<dbReference type="EMBL" id="BPLR01007690">
    <property type="protein sequence ID" value="GIY18886.1"/>
    <property type="molecule type" value="Genomic_DNA"/>
</dbReference>
<protein>
    <submittedName>
        <fullName evidence="1">Uncharacterized protein</fullName>
    </submittedName>
</protein>
<accession>A0AAV4RD60</accession>
<name>A0AAV4RD60_CAEEX</name>
<proteinExistence type="predicted"/>